<dbReference type="PANTHER" id="PTHR46169">
    <property type="entry name" value="DNA REPLICATION-RELATED ELEMENT FACTOR, ISOFORM A"/>
    <property type="match status" value="1"/>
</dbReference>
<dbReference type="EMBL" id="JEMT01026988">
    <property type="protein sequence ID" value="EXX58168.1"/>
    <property type="molecule type" value="Genomic_DNA"/>
</dbReference>
<dbReference type="GO" id="GO:0005634">
    <property type="term" value="C:nucleus"/>
    <property type="evidence" value="ECO:0007669"/>
    <property type="project" value="TreeGrafter"/>
</dbReference>
<evidence type="ECO:0000259" key="2">
    <source>
        <dbReference type="Pfam" id="PF04937"/>
    </source>
</evidence>
<reference evidence="3 4" key="1">
    <citation type="submission" date="2014-02" db="EMBL/GenBank/DDBJ databases">
        <title>Single nucleus genome sequencing reveals high similarity among nuclei of an endomycorrhizal fungus.</title>
        <authorList>
            <person name="Lin K."/>
            <person name="Geurts R."/>
            <person name="Zhang Z."/>
            <person name="Limpens E."/>
            <person name="Saunders D.G."/>
            <person name="Mu D."/>
            <person name="Pang E."/>
            <person name="Cao H."/>
            <person name="Cha H."/>
            <person name="Lin T."/>
            <person name="Zhou Q."/>
            <person name="Shang Y."/>
            <person name="Li Y."/>
            <person name="Ivanov S."/>
            <person name="Sharma T."/>
            <person name="Velzen R.V."/>
            <person name="Ruijter N.D."/>
            <person name="Aanen D.K."/>
            <person name="Win J."/>
            <person name="Kamoun S."/>
            <person name="Bisseling T."/>
            <person name="Huang S."/>
        </authorList>
    </citation>
    <scope>NUCLEOTIDE SEQUENCE [LARGE SCALE GENOMIC DNA]</scope>
    <source>
        <strain evidence="4">DAOM197198w</strain>
    </source>
</reference>
<dbReference type="InterPro" id="IPR007021">
    <property type="entry name" value="DUF659"/>
</dbReference>
<evidence type="ECO:0000313" key="4">
    <source>
        <dbReference type="Proteomes" id="UP000022910"/>
    </source>
</evidence>
<dbReference type="SUPFAM" id="SSF53098">
    <property type="entry name" value="Ribonuclease H-like"/>
    <property type="match status" value="1"/>
</dbReference>
<dbReference type="OrthoDB" id="2372017at2759"/>
<dbReference type="AlphaFoldDB" id="A0A015LU55"/>
<feature type="domain" description="DUF659" evidence="2">
    <location>
        <begin position="91"/>
        <end position="238"/>
    </location>
</feature>
<name>A0A015LU55_RHIIW</name>
<sequence length="368" mass="41875">MNIIRNRGNLGHSNDSINDNERSSKKIKSNYDNQQRIDEHYDSLKIANSKVQMANQALIKLFVCCGIPFHLVQHPFFVDFIKILCPAYSLPSRQQLSANMLNSEISHIQIKINGILENETCLTLGLDGWTSPVGQSFYAFIIFTKSGKEFIHSIQNLSKESHTSQYIAKKIIEVIESVGAEKFSAVVSDNASSMVKAKKLVNEKYENIMPIRCIDHQINLITTDICKLPFAENLLKKCIKIVRFFKTSHKAGETLRTEILENMSTAFDCANSVLSCETILKNIAVQDADTLNNNIKKIISNRHFYVDLEELVSIIEPIKKALKCLEFKSTTLADCFIEIIKLYAAIKDLPETRQISFRKECIEIFNKR</sequence>
<evidence type="ECO:0000256" key="1">
    <source>
        <dbReference type="SAM" id="MobiDB-lite"/>
    </source>
</evidence>
<dbReference type="PANTHER" id="PTHR46169:SF29">
    <property type="entry name" value="DNA REPLICATION-RELATED ELEMENT FACTOR, ISOFORM A"/>
    <property type="match status" value="1"/>
</dbReference>
<proteinExistence type="predicted"/>
<dbReference type="Pfam" id="PF04937">
    <property type="entry name" value="DUF659"/>
    <property type="match status" value="1"/>
</dbReference>
<dbReference type="Proteomes" id="UP000022910">
    <property type="component" value="Unassembled WGS sequence"/>
</dbReference>
<evidence type="ECO:0000313" key="3">
    <source>
        <dbReference type="EMBL" id="EXX58168.1"/>
    </source>
</evidence>
<organism evidence="3 4">
    <name type="scientific">Rhizophagus irregularis (strain DAOM 197198w)</name>
    <name type="common">Glomus intraradices</name>
    <dbReference type="NCBI Taxonomy" id="1432141"/>
    <lineage>
        <taxon>Eukaryota</taxon>
        <taxon>Fungi</taxon>
        <taxon>Fungi incertae sedis</taxon>
        <taxon>Mucoromycota</taxon>
        <taxon>Glomeromycotina</taxon>
        <taxon>Glomeromycetes</taxon>
        <taxon>Glomerales</taxon>
        <taxon>Glomeraceae</taxon>
        <taxon>Rhizophagus</taxon>
    </lineage>
</organism>
<dbReference type="GO" id="GO:0006357">
    <property type="term" value="P:regulation of transcription by RNA polymerase II"/>
    <property type="evidence" value="ECO:0007669"/>
    <property type="project" value="TreeGrafter"/>
</dbReference>
<dbReference type="InterPro" id="IPR052717">
    <property type="entry name" value="Vacuolar_transposase_reg"/>
</dbReference>
<dbReference type="HOGENOM" id="CLU_064139_0_0_1"/>
<dbReference type="InterPro" id="IPR012337">
    <property type="entry name" value="RNaseH-like_sf"/>
</dbReference>
<protein>
    <recommendedName>
        <fullName evidence="2">DUF659 domain-containing protein</fullName>
    </recommendedName>
</protein>
<accession>A0A015LU55</accession>
<comment type="caution">
    <text evidence="3">The sequence shown here is derived from an EMBL/GenBank/DDBJ whole genome shotgun (WGS) entry which is preliminary data.</text>
</comment>
<gene>
    <name evidence="3" type="ORF">RirG_200290</name>
</gene>
<keyword evidence="4" id="KW-1185">Reference proteome</keyword>
<feature type="region of interest" description="Disordered" evidence="1">
    <location>
        <begin position="1"/>
        <end position="32"/>
    </location>
</feature>